<organism evidence="8 9">
    <name type="scientific">Zhongshania arctica</name>
    <dbReference type="NCBI Taxonomy" id="3238302"/>
    <lineage>
        <taxon>Bacteria</taxon>
        <taxon>Pseudomonadati</taxon>
        <taxon>Pseudomonadota</taxon>
        <taxon>Gammaproteobacteria</taxon>
        <taxon>Cellvibrionales</taxon>
        <taxon>Spongiibacteraceae</taxon>
        <taxon>Zhongshania</taxon>
    </lineage>
</organism>
<evidence type="ECO:0000256" key="2">
    <source>
        <dbReference type="ARBA" id="ARBA00017881"/>
    </source>
</evidence>
<dbReference type="RefSeq" id="WP_368375194.1">
    <property type="nucleotide sequence ID" value="NZ_JBFRYB010000001.1"/>
</dbReference>
<dbReference type="Pfam" id="PF03441">
    <property type="entry name" value="FAD_binding_7"/>
    <property type="match status" value="1"/>
</dbReference>
<dbReference type="InterPro" id="IPR005101">
    <property type="entry name" value="Cryptochr/Photolyase_FAD-bd"/>
</dbReference>
<dbReference type="InterPro" id="IPR006050">
    <property type="entry name" value="DNA_photolyase_N"/>
</dbReference>
<protein>
    <recommendedName>
        <fullName evidence="2 6">Cryptochrome DASH</fullName>
    </recommendedName>
</protein>
<dbReference type="PANTHER" id="PTHR11455:SF22">
    <property type="entry name" value="CRYPTOCHROME DASH"/>
    <property type="match status" value="1"/>
</dbReference>
<feature type="domain" description="Photolyase/cryptochrome alpha/beta" evidence="7">
    <location>
        <begin position="3"/>
        <end position="137"/>
    </location>
</feature>
<dbReference type="PROSITE" id="PS51645">
    <property type="entry name" value="PHR_CRY_ALPHA_BETA"/>
    <property type="match status" value="1"/>
</dbReference>
<proteinExistence type="inferred from homology"/>
<keyword evidence="3 6" id="KW-0285">Flavoprotein</keyword>
<dbReference type="Gene3D" id="3.40.50.620">
    <property type="entry name" value="HUPs"/>
    <property type="match status" value="1"/>
</dbReference>
<comment type="cofactor">
    <cofactor evidence="6">
        <name>(6R)-5,10-methylene-5,6,7,8-tetrahydrofolate</name>
        <dbReference type="ChEBI" id="CHEBI:15636"/>
    </cofactor>
    <text evidence="6">Binds 1 5,10-methenyltetrahydrofolate (MTHF) per subunit.</text>
</comment>
<dbReference type="Proteomes" id="UP001557484">
    <property type="component" value="Unassembled WGS sequence"/>
</dbReference>
<keyword evidence="5 6" id="KW-0157">Chromophore</keyword>
<evidence type="ECO:0000256" key="3">
    <source>
        <dbReference type="ARBA" id="ARBA00022630"/>
    </source>
</evidence>
<comment type="caution">
    <text evidence="8">The sequence shown here is derived from an EMBL/GenBank/DDBJ whole genome shotgun (WGS) entry which is preliminary data.</text>
</comment>
<reference evidence="8 9" key="1">
    <citation type="journal article" date="2011" name="Int. J. Syst. Evol. Microbiol.">
        <title>Zhongshania antarctica gen. nov., sp. nov. and Zhongshania guokunii sp. nov., gammaproteobacteria respectively isolated from coastal attached (fast) ice and surface seawater of the Antarctic.</title>
        <authorList>
            <person name="Li H.J."/>
            <person name="Zhang X.Y."/>
            <person name="Chen C.X."/>
            <person name="Zhang Y.J."/>
            <person name="Gao Z.M."/>
            <person name="Yu Y."/>
            <person name="Chen X.L."/>
            <person name="Chen B."/>
            <person name="Zhang Y.Z."/>
        </authorList>
    </citation>
    <scope>NUCLEOTIDE SEQUENCE [LARGE SCALE GENOMIC DNA]</scope>
    <source>
        <strain evidence="8 9">R06B22</strain>
    </source>
</reference>
<gene>
    <name evidence="8" type="ORF">AB4875_06265</name>
</gene>
<evidence type="ECO:0000313" key="9">
    <source>
        <dbReference type="Proteomes" id="UP001557484"/>
    </source>
</evidence>
<evidence type="ECO:0000313" key="8">
    <source>
        <dbReference type="EMBL" id="MEX1665084.1"/>
    </source>
</evidence>
<sequence>MKKLGLYWFGNDLRLHDLAPLRALAGRVDRLLCVACVDPALLRSSPHILGDAPISSQRQRFLEESLGQLDRALNKLGQRLLVCYSSPTKGIGDLLANYPVDEVYRSRHPGSYERSQWQTLKRCFPATQFQEMDSHTLFGLDALPFAPSALPPTFSQFRKAVAELRVPSPLPAITELPPPPADLPPHSQYPVANSYQECSFNGGEAAGLEHARSYFGSHWPGNYKLLRNDLNRWYHSTKFSPWLALGCVSGREIVAQLRDYETRCGANDSTEWIYVELLWREYFQWYAHQHGNNLFRFQGIKQHKPLTSFYPERFRAWTQGKTPWPLVNACMHQLNETGYMSNRCRQIVASCFVHELQLDWRYGAAYFEQQLIDYDMASNWGNWQYLAGVGADPRGHRHFDLEKQARQFDPGGEFIERWRGRESVAAMDSQDMVGWPCGGESESQ</sequence>
<evidence type="ECO:0000256" key="4">
    <source>
        <dbReference type="ARBA" id="ARBA00022827"/>
    </source>
</evidence>
<evidence type="ECO:0000259" key="7">
    <source>
        <dbReference type="PROSITE" id="PS51645"/>
    </source>
</evidence>
<dbReference type="Pfam" id="PF00875">
    <property type="entry name" value="DNA_photolyase"/>
    <property type="match status" value="1"/>
</dbReference>
<evidence type="ECO:0000256" key="6">
    <source>
        <dbReference type="RuleBase" id="RU367151"/>
    </source>
</evidence>
<dbReference type="PANTHER" id="PTHR11455">
    <property type="entry name" value="CRYPTOCHROME"/>
    <property type="match status" value="1"/>
</dbReference>
<keyword evidence="4 6" id="KW-0274">FAD</keyword>
<dbReference type="InterPro" id="IPR014729">
    <property type="entry name" value="Rossmann-like_a/b/a_fold"/>
</dbReference>
<evidence type="ECO:0000256" key="5">
    <source>
        <dbReference type="ARBA" id="ARBA00022991"/>
    </source>
</evidence>
<dbReference type="InterPro" id="IPR002081">
    <property type="entry name" value="Cryptochrome/DNA_photolyase_1"/>
</dbReference>
<dbReference type="SUPFAM" id="SSF52425">
    <property type="entry name" value="Cryptochrome/photolyase, N-terminal domain"/>
    <property type="match status" value="1"/>
</dbReference>
<evidence type="ECO:0000256" key="1">
    <source>
        <dbReference type="ARBA" id="ARBA00005862"/>
    </source>
</evidence>
<comment type="function">
    <text evidence="6">May have a photoreceptor function.</text>
</comment>
<dbReference type="InterPro" id="IPR014133">
    <property type="entry name" value="Cry_DASH"/>
</dbReference>
<dbReference type="InterPro" id="IPR036155">
    <property type="entry name" value="Crypto/Photolyase_N_sf"/>
</dbReference>
<dbReference type="NCBIfam" id="TIGR02765">
    <property type="entry name" value="crypto_DASH"/>
    <property type="match status" value="1"/>
</dbReference>
<comment type="similarity">
    <text evidence="1 6">Belongs to the DNA photolyase class-1 family.</text>
</comment>
<keyword evidence="9" id="KW-1185">Reference proteome</keyword>
<dbReference type="EMBL" id="JBFRYB010000001">
    <property type="protein sequence ID" value="MEX1665084.1"/>
    <property type="molecule type" value="Genomic_DNA"/>
</dbReference>
<dbReference type="PRINTS" id="PR00147">
    <property type="entry name" value="DNAPHOTLYASE"/>
</dbReference>
<dbReference type="SUPFAM" id="SSF48173">
    <property type="entry name" value="Cryptochrome/photolyase FAD-binding domain"/>
    <property type="match status" value="1"/>
</dbReference>
<dbReference type="Gene3D" id="1.25.40.80">
    <property type="match status" value="1"/>
</dbReference>
<accession>A0ABV3TV38</accession>
<name>A0ABV3TV38_9GAMM</name>
<dbReference type="Gene3D" id="1.10.579.10">
    <property type="entry name" value="DNA Cyclobutane Dipyrimidine Photolyase, subunit A, domain 3"/>
    <property type="match status" value="1"/>
</dbReference>
<dbReference type="InterPro" id="IPR036134">
    <property type="entry name" value="Crypto/Photolyase_FAD-like_sf"/>
</dbReference>
<comment type="cofactor">
    <cofactor evidence="6">
        <name>FAD</name>
        <dbReference type="ChEBI" id="CHEBI:57692"/>
    </cofactor>
    <text evidence="6">Binds 1 FAD per subunit.</text>
</comment>